<protein>
    <submittedName>
        <fullName evidence="1">Uncharacterized protein</fullName>
    </submittedName>
</protein>
<name>A0A0C9YTG8_9AGAM</name>
<keyword evidence="2" id="KW-1185">Reference proteome</keyword>
<sequence>MTPPRKYLHCVRSWAVFAGTSGSICKKKGPSEATRHVYRGSFYICSSPYCFFLETWSPIAGDVSSAKDHRH</sequence>
<reference evidence="1 2" key="1">
    <citation type="submission" date="2014-04" db="EMBL/GenBank/DDBJ databases">
        <authorList>
            <consortium name="DOE Joint Genome Institute"/>
            <person name="Kuo A."/>
            <person name="Kohler A."/>
            <person name="Costa M.D."/>
            <person name="Nagy L.G."/>
            <person name="Floudas D."/>
            <person name="Copeland A."/>
            <person name="Barry K.W."/>
            <person name="Cichocki N."/>
            <person name="Veneault-Fourrey C."/>
            <person name="LaButti K."/>
            <person name="Lindquist E.A."/>
            <person name="Lipzen A."/>
            <person name="Lundell T."/>
            <person name="Morin E."/>
            <person name="Murat C."/>
            <person name="Sun H."/>
            <person name="Tunlid A."/>
            <person name="Henrissat B."/>
            <person name="Grigoriev I.V."/>
            <person name="Hibbett D.S."/>
            <person name="Martin F."/>
            <person name="Nordberg H.P."/>
            <person name="Cantor M.N."/>
            <person name="Hua S.X."/>
        </authorList>
    </citation>
    <scope>NUCLEOTIDE SEQUENCE [LARGE SCALE GENOMIC DNA]</scope>
    <source>
        <strain evidence="1 2">441</strain>
    </source>
</reference>
<proteinExistence type="predicted"/>
<gene>
    <name evidence="1" type="ORF">PISMIDRAFT_609429</name>
</gene>
<evidence type="ECO:0000313" key="2">
    <source>
        <dbReference type="Proteomes" id="UP000054018"/>
    </source>
</evidence>
<organism evidence="1 2">
    <name type="scientific">Pisolithus microcarpus 441</name>
    <dbReference type="NCBI Taxonomy" id="765257"/>
    <lineage>
        <taxon>Eukaryota</taxon>
        <taxon>Fungi</taxon>
        <taxon>Dikarya</taxon>
        <taxon>Basidiomycota</taxon>
        <taxon>Agaricomycotina</taxon>
        <taxon>Agaricomycetes</taxon>
        <taxon>Agaricomycetidae</taxon>
        <taxon>Boletales</taxon>
        <taxon>Sclerodermatineae</taxon>
        <taxon>Pisolithaceae</taxon>
        <taxon>Pisolithus</taxon>
    </lineage>
</organism>
<evidence type="ECO:0000313" key="1">
    <source>
        <dbReference type="EMBL" id="KIK28265.1"/>
    </source>
</evidence>
<dbReference type="Proteomes" id="UP000054018">
    <property type="component" value="Unassembled WGS sequence"/>
</dbReference>
<accession>A0A0C9YTG8</accession>
<dbReference type="EMBL" id="KN833693">
    <property type="protein sequence ID" value="KIK28265.1"/>
    <property type="molecule type" value="Genomic_DNA"/>
</dbReference>
<dbReference type="AlphaFoldDB" id="A0A0C9YTG8"/>
<reference evidence="2" key="2">
    <citation type="submission" date="2015-01" db="EMBL/GenBank/DDBJ databases">
        <title>Evolutionary Origins and Diversification of the Mycorrhizal Mutualists.</title>
        <authorList>
            <consortium name="DOE Joint Genome Institute"/>
            <consortium name="Mycorrhizal Genomics Consortium"/>
            <person name="Kohler A."/>
            <person name="Kuo A."/>
            <person name="Nagy L.G."/>
            <person name="Floudas D."/>
            <person name="Copeland A."/>
            <person name="Barry K.W."/>
            <person name="Cichocki N."/>
            <person name="Veneault-Fourrey C."/>
            <person name="LaButti K."/>
            <person name="Lindquist E.A."/>
            <person name="Lipzen A."/>
            <person name="Lundell T."/>
            <person name="Morin E."/>
            <person name="Murat C."/>
            <person name="Riley R."/>
            <person name="Ohm R."/>
            <person name="Sun H."/>
            <person name="Tunlid A."/>
            <person name="Henrissat B."/>
            <person name="Grigoriev I.V."/>
            <person name="Hibbett D.S."/>
            <person name="Martin F."/>
        </authorList>
    </citation>
    <scope>NUCLEOTIDE SEQUENCE [LARGE SCALE GENOMIC DNA]</scope>
    <source>
        <strain evidence="2">441</strain>
    </source>
</reference>
<dbReference type="HOGENOM" id="CLU_2741024_0_0_1"/>